<dbReference type="OrthoDB" id="2736282at2"/>
<reference evidence="1 2" key="1">
    <citation type="submission" date="2018-06" db="EMBL/GenBank/DDBJ databases">
        <authorList>
            <consortium name="Pathogen Informatics"/>
            <person name="Doyle S."/>
        </authorList>
    </citation>
    <scope>NUCLEOTIDE SEQUENCE [LARGE SCALE GENOMIC DNA]</scope>
    <source>
        <strain evidence="1 2">NCTC13043</strain>
    </source>
</reference>
<dbReference type="Pfam" id="PF09346">
    <property type="entry name" value="SMI1_KNR4"/>
    <property type="match status" value="1"/>
</dbReference>
<protein>
    <submittedName>
        <fullName evidence="1">SMI1 / KNR4 family</fullName>
    </submittedName>
</protein>
<organism evidence="1 2">
    <name type="scientific">Prevotella pallens</name>
    <dbReference type="NCBI Taxonomy" id="60133"/>
    <lineage>
        <taxon>Bacteria</taxon>
        <taxon>Pseudomonadati</taxon>
        <taxon>Bacteroidota</taxon>
        <taxon>Bacteroidia</taxon>
        <taxon>Bacteroidales</taxon>
        <taxon>Prevotellaceae</taxon>
        <taxon>Prevotella</taxon>
    </lineage>
</organism>
<dbReference type="EMBL" id="UGTP01000005">
    <property type="protein sequence ID" value="SUC37974.1"/>
    <property type="molecule type" value="Genomic_DNA"/>
</dbReference>
<name>A0A379GAA4_9BACT</name>
<dbReference type="GeneID" id="78572066"/>
<evidence type="ECO:0000313" key="2">
    <source>
        <dbReference type="Proteomes" id="UP000254235"/>
    </source>
</evidence>
<dbReference type="InterPro" id="IPR018958">
    <property type="entry name" value="Knr4/Smi1-like_dom"/>
</dbReference>
<sequence>MEKSTIEKINDFFANNMIAKGTPSNLDEIAHAEKELGIKFDKDYVYFLLNFGGSLIKNKEIYGLHNSELMGEDSIISLTKRFREEGNEHLDWLIIGTDYAGNPIGISKEGKVLLQDYDNGELNVLAESFEDYILK</sequence>
<dbReference type="AlphaFoldDB" id="A0A379GAA4"/>
<proteinExistence type="predicted"/>
<dbReference type="SMART" id="SM00860">
    <property type="entry name" value="SMI1_KNR4"/>
    <property type="match status" value="1"/>
</dbReference>
<evidence type="ECO:0000313" key="1">
    <source>
        <dbReference type="EMBL" id="SUC37974.1"/>
    </source>
</evidence>
<dbReference type="InterPro" id="IPR037883">
    <property type="entry name" value="Knr4/Smi1-like_sf"/>
</dbReference>
<dbReference type="Proteomes" id="UP000254235">
    <property type="component" value="Unassembled WGS sequence"/>
</dbReference>
<accession>A0A379GAA4</accession>
<dbReference type="Gene3D" id="3.40.1580.10">
    <property type="entry name" value="SMI1/KNR4-like"/>
    <property type="match status" value="1"/>
</dbReference>
<gene>
    <name evidence="1" type="ORF">NCTC13043_02473</name>
</gene>
<dbReference type="SUPFAM" id="SSF160631">
    <property type="entry name" value="SMI1/KNR4-like"/>
    <property type="match status" value="1"/>
</dbReference>
<dbReference type="RefSeq" id="WP_025000905.1">
    <property type="nucleotide sequence ID" value="NZ_CAUPCI010000002.1"/>
</dbReference>